<feature type="region of interest" description="Disordered" evidence="1">
    <location>
        <begin position="220"/>
        <end position="251"/>
    </location>
</feature>
<evidence type="ECO:0000256" key="1">
    <source>
        <dbReference type="SAM" id="MobiDB-lite"/>
    </source>
</evidence>
<gene>
    <name evidence="2" type="ORF">Tco025E_01530</name>
</gene>
<dbReference type="RefSeq" id="XP_029231428.1">
    <property type="nucleotide sequence ID" value="XM_029368468.1"/>
</dbReference>
<evidence type="ECO:0000313" key="3">
    <source>
        <dbReference type="Proteomes" id="UP000284403"/>
    </source>
</evidence>
<feature type="compositionally biased region" description="Basic and acidic residues" evidence="1">
    <location>
        <begin position="56"/>
        <end position="76"/>
    </location>
</feature>
<feature type="region of interest" description="Disordered" evidence="1">
    <location>
        <begin position="50"/>
        <end position="133"/>
    </location>
</feature>
<keyword evidence="3" id="KW-1185">Reference proteome</keyword>
<feature type="compositionally biased region" description="Low complexity" evidence="1">
    <location>
        <begin position="238"/>
        <end position="248"/>
    </location>
</feature>
<feature type="compositionally biased region" description="Basic and acidic residues" evidence="1">
    <location>
        <begin position="106"/>
        <end position="119"/>
    </location>
</feature>
<proteinExistence type="predicted"/>
<dbReference type="Proteomes" id="UP000284403">
    <property type="component" value="Unassembled WGS sequence"/>
</dbReference>
<dbReference type="OrthoDB" id="244218at2759"/>
<organism evidence="2 3">
    <name type="scientific">Trypanosoma conorhini</name>
    <dbReference type="NCBI Taxonomy" id="83891"/>
    <lineage>
        <taxon>Eukaryota</taxon>
        <taxon>Discoba</taxon>
        <taxon>Euglenozoa</taxon>
        <taxon>Kinetoplastea</taxon>
        <taxon>Metakinetoplastina</taxon>
        <taxon>Trypanosomatida</taxon>
        <taxon>Trypanosomatidae</taxon>
        <taxon>Trypanosoma</taxon>
    </lineage>
</organism>
<sequence>MAHNMNTMPPLGVAPDVGGSCVGADNNGDGASAHPCDVSNLASVVLSTYTPEEAEGLPRQRDSFRHGEKPQEEEKGQQQQQEVYTQEEQQQQEVHMQEEQQQQEIHMQEEQQEEVHMQEEQQEEAGAPPAAQGGPCKVAPVALNAYGQLLLRRSEELLRVQTEFELYTERIRKLLEKRVDPDGPHPVELQLEDEVELPSRAPSMLSLLVRCSLAEPEVGSDGVPVVAETAPSPPPTSRPTTGRASPSSYAAMYGRPPPHEWTAGASQQYEKMLQSHEKELMRAAAGYQRYAAELASQFKRPPVDIPAHLVNSFADTNVIAAKDHQGRMELAARTHSASADGLNTDGEGNCAELQQLPEGGELVLQQQESPPRFTIESLANGDLRERDALSGLLYWDAKAPNELHRALPSQLLDERMAEAVHNYRFYSHHWGDQLRELAAAVGGEQGAELLYRYETREESLPLPPKCRRDFCESAVDYDALLEEQGRLMAVVERNLLEYRAALLDKPRRAPQKQLPPVEMP</sequence>
<dbReference type="GeneID" id="40315141"/>
<dbReference type="EMBL" id="MKKU01000052">
    <property type="protein sequence ID" value="RNF26222.1"/>
    <property type="molecule type" value="Genomic_DNA"/>
</dbReference>
<feature type="compositionally biased region" description="Low complexity" evidence="1">
    <location>
        <begin position="124"/>
        <end position="133"/>
    </location>
</feature>
<evidence type="ECO:0000313" key="2">
    <source>
        <dbReference type="EMBL" id="RNF26222.1"/>
    </source>
</evidence>
<name>A0A422Q8B6_9TRYP</name>
<reference evidence="2 3" key="1">
    <citation type="journal article" date="2018" name="BMC Genomics">
        <title>Genomic comparison of Trypanosoma conorhini and Trypanosoma rangeli to Trypanosoma cruzi strains of high and low virulence.</title>
        <authorList>
            <person name="Bradwell K.R."/>
            <person name="Koparde V.N."/>
            <person name="Matveyev A.V."/>
            <person name="Serrano M.G."/>
            <person name="Alves J.M."/>
            <person name="Parikh H."/>
            <person name="Huang B."/>
            <person name="Lee V."/>
            <person name="Espinosa-Alvarez O."/>
            <person name="Ortiz P.A."/>
            <person name="Costa-Martins A.G."/>
            <person name="Teixeira M.M."/>
            <person name="Buck G.A."/>
        </authorList>
    </citation>
    <scope>NUCLEOTIDE SEQUENCE [LARGE SCALE GENOMIC DNA]</scope>
    <source>
        <strain evidence="2 3">025E</strain>
    </source>
</reference>
<dbReference type="AlphaFoldDB" id="A0A422Q8B6"/>
<comment type="caution">
    <text evidence="2">The sequence shown here is derived from an EMBL/GenBank/DDBJ whole genome shotgun (WGS) entry which is preliminary data.</text>
</comment>
<accession>A0A422Q8B6</accession>
<feature type="compositionally biased region" description="Low complexity" evidence="1">
    <location>
        <begin position="77"/>
        <end position="105"/>
    </location>
</feature>
<protein>
    <submittedName>
        <fullName evidence="2">Uncharacterized protein</fullName>
    </submittedName>
</protein>